<organism evidence="12 14">
    <name type="scientific">Parnassius mnemosyne</name>
    <name type="common">clouded apollo</name>
    <dbReference type="NCBI Taxonomy" id="213953"/>
    <lineage>
        <taxon>Eukaryota</taxon>
        <taxon>Metazoa</taxon>
        <taxon>Ecdysozoa</taxon>
        <taxon>Arthropoda</taxon>
        <taxon>Hexapoda</taxon>
        <taxon>Insecta</taxon>
        <taxon>Pterygota</taxon>
        <taxon>Neoptera</taxon>
        <taxon>Endopterygota</taxon>
        <taxon>Lepidoptera</taxon>
        <taxon>Glossata</taxon>
        <taxon>Ditrysia</taxon>
        <taxon>Papilionoidea</taxon>
        <taxon>Papilionidae</taxon>
        <taxon>Parnassiinae</taxon>
        <taxon>Parnassini</taxon>
        <taxon>Parnassius</taxon>
        <taxon>Driopa</taxon>
    </lineage>
</organism>
<evidence type="ECO:0000313" key="13">
    <source>
        <dbReference type="EMBL" id="CAK1596232.1"/>
    </source>
</evidence>
<comment type="subcellular location">
    <subcellularLocation>
        <location evidence="1">Nucleus</location>
    </subcellularLocation>
</comment>
<dbReference type="GO" id="GO:0005634">
    <property type="term" value="C:nucleus"/>
    <property type="evidence" value="ECO:0007669"/>
    <property type="project" value="UniProtKB-SubCell"/>
</dbReference>
<comment type="caution">
    <text evidence="12">The sequence shown here is derived from an EMBL/GenBank/DDBJ whole genome shotgun (WGS) entry which is preliminary data.</text>
</comment>
<dbReference type="GO" id="GO:0008270">
    <property type="term" value="F:zinc ion binding"/>
    <property type="evidence" value="ECO:0007669"/>
    <property type="project" value="UniProtKB-KW"/>
</dbReference>
<evidence type="ECO:0000256" key="1">
    <source>
        <dbReference type="ARBA" id="ARBA00004123"/>
    </source>
</evidence>
<evidence type="ECO:0000256" key="4">
    <source>
        <dbReference type="ARBA" id="ARBA00022833"/>
    </source>
</evidence>
<gene>
    <name evidence="13" type="ORF">PARMNEM_LOCUS15607</name>
    <name evidence="12" type="ORF">PARMNEM_LOCUS6069</name>
</gene>
<dbReference type="SUPFAM" id="SSF53098">
    <property type="entry name" value="Ribonuclease H-like"/>
    <property type="match status" value="1"/>
</dbReference>
<sequence length="655" mass="74353">MKRARVSEVWNYFTVDSEENKLAKCTICQSKFSFKGTVSNLNKHLKNKHFMTVPTQNSRQEQEVIPTRPLTLPVIDSNANVEHADYVALSGSSQTVSMPSVQTTSDPQASNKIQSTLRMFANTKKLSTKQRKEIDDALMLLFFKSFLPFSIVEDVYFQNFVAKLNPAYQLPSRKHVSNTLLDAEYHNCSNKVREELSNVDSACLTIDCWTSRAQEGYLAVTAHYIDKNFNLETALLQCRILSGPHTAVNLSTELNEVMNDWNFTKKVKLVVSDNAPNIQNCIKDLHLKNFGCFAHTINLIAKNGLMIPEVEIFLSKLRNIVSHFRRSNTAVEKLLKYQVNNNVIRPKKMIIDVATRWNSTFYMLERALLLKEAVTSTLAILDSASSTCLQNISADEWKLCSDLCTVLKPLEQVTVQISGEKYLTGSLVIIFNRLLNNVYSDKISHDETLHSGAKVVCNRIIRSLLTRLNNIEMSGTFGVATFLDPRFKMAFFLDKRAAEAAKKRVIEMAVIEINKESARQESRSTITSTAPTTSTETGISEDTSKPYNFIDIWADIDIQDVHTLESPTATAIAEVQRFINDRMLPRNASPNDWWRKHSFLYPNLSKVFKQHCCVLATSVPCERIFSKSGELISDRRTRLSSEKVKKLMFLHTNKK</sequence>
<keyword evidence="4" id="KW-0862">Zinc</keyword>
<feature type="region of interest" description="Disordered" evidence="10">
    <location>
        <begin position="521"/>
        <end position="540"/>
    </location>
</feature>
<evidence type="ECO:0000256" key="8">
    <source>
        <dbReference type="ARBA" id="ARBA00023242"/>
    </source>
</evidence>
<dbReference type="PANTHER" id="PTHR46481:SF10">
    <property type="entry name" value="ZINC FINGER BED DOMAIN-CONTAINING PROTEIN 39"/>
    <property type="match status" value="1"/>
</dbReference>
<dbReference type="Pfam" id="PF05699">
    <property type="entry name" value="Dimer_Tnp_hAT"/>
    <property type="match status" value="1"/>
</dbReference>
<proteinExistence type="predicted"/>
<keyword evidence="7" id="KW-0804">Transcription</keyword>
<keyword evidence="2" id="KW-0479">Metal-binding</keyword>
<dbReference type="SMART" id="SM00614">
    <property type="entry name" value="ZnF_BED"/>
    <property type="match status" value="1"/>
</dbReference>
<keyword evidence="14" id="KW-1185">Reference proteome</keyword>
<evidence type="ECO:0000256" key="6">
    <source>
        <dbReference type="ARBA" id="ARBA00023125"/>
    </source>
</evidence>
<reference evidence="12 14" key="1">
    <citation type="submission" date="2023-11" db="EMBL/GenBank/DDBJ databases">
        <authorList>
            <person name="Hedman E."/>
            <person name="Englund M."/>
            <person name="Stromberg M."/>
            <person name="Nyberg Akerstrom W."/>
            <person name="Nylinder S."/>
            <person name="Jareborg N."/>
            <person name="Kallberg Y."/>
            <person name="Kronander E."/>
        </authorList>
    </citation>
    <scope>NUCLEOTIDE SEQUENCE [LARGE SCALE GENOMIC DNA]</scope>
</reference>
<evidence type="ECO:0000256" key="5">
    <source>
        <dbReference type="ARBA" id="ARBA00023015"/>
    </source>
</evidence>
<keyword evidence="8" id="KW-0539">Nucleus</keyword>
<dbReference type="EMBL" id="CAVLGL010000068">
    <property type="protein sequence ID" value="CAK1584907.1"/>
    <property type="molecule type" value="Genomic_DNA"/>
</dbReference>
<dbReference type="AlphaFoldDB" id="A0AAV1KRZ3"/>
<keyword evidence="5" id="KW-0805">Transcription regulation</keyword>
<dbReference type="PANTHER" id="PTHR46481">
    <property type="entry name" value="ZINC FINGER BED DOMAIN-CONTAINING PROTEIN 4"/>
    <property type="match status" value="1"/>
</dbReference>
<protein>
    <recommendedName>
        <fullName evidence="11">BED-type domain-containing protein</fullName>
    </recommendedName>
</protein>
<dbReference type="EMBL" id="CAVLGL010000093">
    <property type="protein sequence ID" value="CAK1596232.1"/>
    <property type="molecule type" value="Genomic_DNA"/>
</dbReference>
<dbReference type="InterPro" id="IPR012337">
    <property type="entry name" value="RNaseH-like_sf"/>
</dbReference>
<evidence type="ECO:0000256" key="9">
    <source>
        <dbReference type="PROSITE-ProRule" id="PRU00027"/>
    </source>
</evidence>
<dbReference type="Pfam" id="PF02892">
    <property type="entry name" value="zf-BED"/>
    <property type="match status" value="1"/>
</dbReference>
<accession>A0AAV1KRZ3</accession>
<dbReference type="Proteomes" id="UP001314205">
    <property type="component" value="Unassembled WGS sequence"/>
</dbReference>
<feature type="domain" description="BED-type" evidence="11">
    <location>
        <begin position="4"/>
        <end position="49"/>
    </location>
</feature>
<evidence type="ECO:0000256" key="10">
    <source>
        <dbReference type="SAM" id="MobiDB-lite"/>
    </source>
</evidence>
<feature type="compositionally biased region" description="Low complexity" evidence="10">
    <location>
        <begin position="523"/>
        <end position="540"/>
    </location>
</feature>
<dbReference type="GO" id="GO:0003677">
    <property type="term" value="F:DNA binding"/>
    <property type="evidence" value="ECO:0007669"/>
    <property type="project" value="UniProtKB-KW"/>
</dbReference>
<evidence type="ECO:0000313" key="12">
    <source>
        <dbReference type="EMBL" id="CAK1584907.1"/>
    </source>
</evidence>
<dbReference type="SUPFAM" id="SSF140996">
    <property type="entry name" value="Hermes dimerisation domain"/>
    <property type="match status" value="1"/>
</dbReference>
<dbReference type="InterPro" id="IPR052035">
    <property type="entry name" value="ZnF_BED_domain_contain"/>
</dbReference>
<evidence type="ECO:0000256" key="3">
    <source>
        <dbReference type="ARBA" id="ARBA00022771"/>
    </source>
</evidence>
<dbReference type="PROSITE" id="PS50808">
    <property type="entry name" value="ZF_BED"/>
    <property type="match status" value="1"/>
</dbReference>
<dbReference type="InterPro" id="IPR036236">
    <property type="entry name" value="Znf_C2H2_sf"/>
</dbReference>
<name>A0AAV1KRZ3_9NEOP</name>
<dbReference type="GO" id="GO:0046983">
    <property type="term" value="F:protein dimerization activity"/>
    <property type="evidence" value="ECO:0007669"/>
    <property type="project" value="InterPro"/>
</dbReference>
<keyword evidence="6" id="KW-0238">DNA-binding</keyword>
<dbReference type="SUPFAM" id="SSF57667">
    <property type="entry name" value="beta-beta-alpha zinc fingers"/>
    <property type="match status" value="1"/>
</dbReference>
<dbReference type="InterPro" id="IPR008906">
    <property type="entry name" value="HATC_C_dom"/>
</dbReference>
<dbReference type="GO" id="GO:0009791">
    <property type="term" value="P:post-embryonic development"/>
    <property type="evidence" value="ECO:0007669"/>
    <property type="project" value="UniProtKB-ARBA"/>
</dbReference>
<dbReference type="InterPro" id="IPR003656">
    <property type="entry name" value="Znf_BED"/>
</dbReference>
<evidence type="ECO:0000256" key="7">
    <source>
        <dbReference type="ARBA" id="ARBA00023163"/>
    </source>
</evidence>
<evidence type="ECO:0000256" key="2">
    <source>
        <dbReference type="ARBA" id="ARBA00022723"/>
    </source>
</evidence>
<evidence type="ECO:0000313" key="14">
    <source>
        <dbReference type="Proteomes" id="UP001314205"/>
    </source>
</evidence>
<keyword evidence="3 9" id="KW-0863">Zinc-finger</keyword>
<evidence type="ECO:0000259" key="11">
    <source>
        <dbReference type="PROSITE" id="PS50808"/>
    </source>
</evidence>